<keyword evidence="2" id="KW-1185">Reference proteome</keyword>
<dbReference type="RefSeq" id="WP_208008975.1">
    <property type="nucleotide sequence ID" value="NZ_CP071796.1"/>
</dbReference>
<protein>
    <submittedName>
        <fullName evidence="1">DUF3800 domain-containing protein</fullName>
    </submittedName>
</protein>
<reference evidence="1" key="1">
    <citation type="submission" date="2021-03" db="EMBL/GenBank/DDBJ databases">
        <title>Ottowia sp. 27C isolated from the cloaca of a Giant Asian pond turtle (Heosemys grandis).</title>
        <authorList>
            <person name="Spergser J."/>
            <person name="Busse H.-J."/>
        </authorList>
    </citation>
    <scope>NUCLEOTIDE SEQUENCE</scope>
    <source>
        <strain evidence="1">27C</strain>
    </source>
</reference>
<accession>A0A975CJB0</accession>
<dbReference type="Proteomes" id="UP000663903">
    <property type="component" value="Chromosome"/>
</dbReference>
<evidence type="ECO:0000313" key="1">
    <source>
        <dbReference type="EMBL" id="QTD45224.1"/>
    </source>
</evidence>
<evidence type="ECO:0000313" key="2">
    <source>
        <dbReference type="Proteomes" id="UP000663903"/>
    </source>
</evidence>
<proteinExistence type="predicted"/>
<gene>
    <name evidence="1" type="ORF">J1M35_19765</name>
</gene>
<name>A0A975CJB0_9BURK</name>
<dbReference type="AlphaFoldDB" id="A0A975CJB0"/>
<sequence>MKETAAATAHYFVDESGDGVLFKKHGQLAIQQTEGVPTFMLGMLHLPNPAALLADLDALRAELLADPYFKNVPSMQASERKTALAFHAKDDVPEVRRAVFGVLLRHEMKFFAVVRDMRAVLAYVQERNRRDAAYRYKPNDLYDQTVSRLFKDRLHQHENNAITFARRGNSDRTKALRAALDRARQRFEEKWQTQVDTAVSLTSCRPSEAAGLQAVDYLLWALQRHYARGEGRFIEMMWPKVSLVHAVDETAQARYGVYYTKKKPLIGAAS</sequence>
<dbReference type="InterPro" id="IPR024524">
    <property type="entry name" value="DUF3800"/>
</dbReference>
<dbReference type="EMBL" id="CP071796">
    <property type="protein sequence ID" value="QTD45224.1"/>
    <property type="molecule type" value="Genomic_DNA"/>
</dbReference>
<dbReference type="KEGG" id="otd:J1M35_19765"/>
<organism evidence="1 2">
    <name type="scientific">Ottowia testudinis</name>
    <dbReference type="NCBI Taxonomy" id="2816950"/>
    <lineage>
        <taxon>Bacteria</taxon>
        <taxon>Pseudomonadati</taxon>
        <taxon>Pseudomonadota</taxon>
        <taxon>Betaproteobacteria</taxon>
        <taxon>Burkholderiales</taxon>
        <taxon>Comamonadaceae</taxon>
        <taxon>Ottowia</taxon>
    </lineage>
</organism>
<dbReference type="Pfam" id="PF12686">
    <property type="entry name" value="DUF3800"/>
    <property type="match status" value="1"/>
</dbReference>